<reference evidence="11" key="1">
    <citation type="submission" date="2013-05" db="EMBL/GenBank/DDBJ databases">
        <authorList>
            <person name="Yim A.K.Y."/>
            <person name="Chan T.F."/>
            <person name="Ji K.M."/>
            <person name="Liu X.Y."/>
            <person name="Zhou J.W."/>
            <person name="Li R.Q."/>
            <person name="Yang K.Y."/>
            <person name="Li J."/>
            <person name="Li M."/>
            <person name="Law P.T.W."/>
            <person name="Wu Y.L."/>
            <person name="Cai Z.L."/>
            <person name="Qin H."/>
            <person name="Bao Y."/>
            <person name="Leung R.K.K."/>
            <person name="Ng P.K.S."/>
            <person name="Zou J."/>
            <person name="Zhong X.J."/>
            <person name="Ran P.X."/>
            <person name="Zhong N.S."/>
            <person name="Liu Z.G."/>
            <person name="Tsui S.K.W."/>
        </authorList>
    </citation>
    <scope>NUCLEOTIDE SEQUENCE</scope>
    <source>
        <strain evidence="11">Derf</strain>
        <tissue evidence="11">Whole organism</tissue>
    </source>
</reference>
<keyword evidence="4" id="KW-0949">S-adenosyl-L-methionine</keyword>
<evidence type="ECO:0000256" key="4">
    <source>
        <dbReference type="ARBA" id="ARBA00022691"/>
    </source>
</evidence>
<evidence type="ECO:0000256" key="7">
    <source>
        <dbReference type="ARBA" id="ARBA00023014"/>
    </source>
</evidence>
<protein>
    <submittedName>
        <fullName evidence="11">CDK5 regulatory subunit associated protein 1</fullName>
    </submittedName>
</protein>
<evidence type="ECO:0000256" key="3">
    <source>
        <dbReference type="ARBA" id="ARBA00022485"/>
    </source>
</evidence>
<dbReference type="InterPro" id="IPR005839">
    <property type="entry name" value="Methylthiotransferase"/>
</dbReference>
<dbReference type="SMART" id="SM00729">
    <property type="entry name" value="Elp3"/>
    <property type="match status" value="1"/>
</dbReference>
<dbReference type="GO" id="GO:0005739">
    <property type="term" value="C:mitochondrion"/>
    <property type="evidence" value="ECO:0007669"/>
    <property type="project" value="TreeGrafter"/>
</dbReference>
<dbReference type="Gene3D" id="3.80.30.20">
    <property type="entry name" value="tm_1862 like domain"/>
    <property type="match status" value="1"/>
</dbReference>
<comment type="similarity">
    <text evidence="2">Belongs to the methylthiotransferase family. MiaB subfamily.</text>
</comment>
<feature type="domain" description="Radical SAM core" evidence="10">
    <location>
        <begin position="218"/>
        <end position="478"/>
    </location>
</feature>
<dbReference type="SFLD" id="SFLDS00029">
    <property type="entry name" value="Radical_SAM"/>
    <property type="match status" value="1"/>
</dbReference>
<feature type="domain" description="MTTase N-terminal" evidence="9">
    <location>
        <begin position="79"/>
        <end position="195"/>
    </location>
</feature>
<feature type="domain" description="TRAM" evidence="8">
    <location>
        <begin position="481"/>
        <end position="553"/>
    </location>
</feature>
<dbReference type="GO" id="GO:0035597">
    <property type="term" value="F:tRNA-2-methylthio-N(6)-dimethylallyladenosine(37) synthase activity"/>
    <property type="evidence" value="ECO:0007669"/>
    <property type="project" value="TreeGrafter"/>
</dbReference>
<dbReference type="SFLD" id="SFLDF00413">
    <property type="entry name" value="CDK5RAP1"/>
    <property type="match status" value="1"/>
</dbReference>
<proteinExistence type="inferred from homology"/>
<dbReference type="PROSITE" id="PS51449">
    <property type="entry name" value="MTTASE_N"/>
    <property type="match status" value="1"/>
</dbReference>
<dbReference type="FunFam" id="3.80.30.20:FF:000001">
    <property type="entry name" value="tRNA-2-methylthio-N(6)-dimethylallyladenosine synthase 2"/>
    <property type="match status" value="1"/>
</dbReference>
<evidence type="ECO:0000259" key="8">
    <source>
        <dbReference type="PROSITE" id="PS50926"/>
    </source>
</evidence>
<dbReference type="FunFam" id="3.40.50.12160:FF:000003">
    <property type="entry name" value="CDK5 regulatory subunit-associated protein 1"/>
    <property type="match status" value="1"/>
</dbReference>
<evidence type="ECO:0000313" key="11">
    <source>
        <dbReference type="EMBL" id="KAH9511485.1"/>
    </source>
</evidence>
<keyword evidence="6" id="KW-0408">Iron</keyword>
<evidence type="ECO:0000259" key="10">
    <source>
        <dbReference type="PROSITE" id="PS51918"/>
    </source>
</evidence>
<dbReference type="SUPFAM" id="SSF102114">
    <property type="entry name" value="Radical SAM enzymes"/>
    <property type="match status" value="1"/>
</dbReference>
<dbReference type="EMBL" id="ASGP02000004">
    <property type="protein sequence ID" value="KAH9511485.1"/>
    <property type="molecule type" value="Genomic_DNA"/>
</dbReference>
<dbReference type="Pfam" id="PF01938">
    <property type="entry name" value="TRAM"/>
    <property type="match status" value="1"/>
</dbReference>
<sequence length="562" mass="64737">MMLNLKFIQKYRHLNMSMSLMVRNFCSQQKNESNRRKIDGPDLQHFLRQAEHSKRLPPFVMKWDNEPYIEPKSLSGNNSKVFIKTYGCQMNVNDTEIASTILEQYDYKIVTSIDDADIVLLMTCAIRENAENKVWSKLYELDKVKRMGQLKKFGLLGCMAERLKKKIVEQLPSIDVVAGPDSYRYLPKLLAINSLNGQSAINVLLSLDETYADVIPRNQSGHSAYVSITRGCNNMCSYCIVPYTRGRERSRSIDSILREVEHKINSGIKEIILLGQNVNSYRDYSIHNHNDDDDDQSSHQPPLADGFKTLYRLKSGGAGFDELLRQVARINRNVRIRFTSPHPKDFNDSVLRVIADHSNIAKGLHLPVQSGSNFVLERMRRGYTREAYLQLVKRIRHYIPDCGLSSDFICGFCDETDDDHRQTIEIIQNVGYYIAYIFAYSMRDKTYAYHHLNDNVPQSIKIQRLIELNQVYRQLSNEMNRQLIGRRQLILVEGISKKSSQDVYGRNEANQKVIIPKSNNQTTNDIGGYDIGDFLDVQITDSTPVTLMARPIRKTSITEFYE</sequence>
<dbReference type="InterPro" id="IPR002792">
    <property type="entry name" value="TRAM_dom"/>
</dbReference>
<dbReference type="PANTHER" id="PTHR43020">
    <property type="entry name" value="CDK5 REGULATORY SUBUNIT-ASSOCIATED PROTEIN 1"/>
    <property type="match status" value="1"/>
</dbReference>
<organism evidence="11 12">
    <name type="scientific">Dermatophagoides farinae</name>
    <name type="common">American house dust mite</name>
    <dbReference type="NCBI Taxonomy" id="6954"/>
    <lineage>
        <taxon>Eukaryota</taxon>
        <taxon>Metazoa</taxon>
        <taxon>Ecdysozoa</taxon>
        <taxon>Arthropoda</taxon>
        <taxon>Chelicerata</taxon>
        <taxon>Arachnida</taxon>
        <taxon>Acari</taxon>
        <taxon>Acariformes</taxon>
        <taxon>Sarcoptiformes</taxon>
        <taxon>Astigmata</taxon>
        <taxon>Psoroptidia</taxon>
        <taxon>Analgoidea</taxon>
        <taxon>Pyroglyphidae</taxon>
        <taxon>Dermatophagoidinae</taxon>
        <taxon>Dermatophagoides</taxon>
    </lineage>
</organism>
<keyword evidence="3" id="KW-0004">4Fe-4S</keyword>
<keyword evidence="12" id="KW-1185">Reference proteome</keyword>
<gene>
    <name evidence="11" type="primary">CDK5RAP1</name>
    <name evidence="11" type="ORF">DERF_009943</name>
</gene>
<dbReference type="InterPro" id="IPR007197">
    <property type="entry name" value="rSAM"/>
</dbReference>
<evidence type="ECO:0000256" key="2">
    <source>
        <dbReference type="ARBA" id="ARBA00009815"/>
    </source>
</evidence>
<dbReference type="InterPro" id="IPR006638">
    <property type="entry name" value="Elp3/MiaA/NifB-like_rSAM"/>
</dbReference>
<evidence type="ECO:0000256" key="5">
    <source>
        <dbReference type="ARBA" id="ARBA00022723"/>
    </source>
</evidence>
<evidence type="ECO:0000313" key="12">
    <source>
        <dbReference type="Proteomes" id="UP000790347"/>
    </source>
</evidence>
<evidence type="ECO:0000256" key="1">
    <source>
        <dbReference type="ARBA" id="ARBA00001966"/>
    </source>
</evidence>
<dbReference type="GO" id="GO:0051539">
    <property type="term" value="F:4 iron, 4 sulfur cluster binding"/>
    <property type="evidence" value="ECO:0007669"/>
    <property type="project" value="UniProtKB-KW"/>
</dbReference>
<dbReference type="SFLD" id="SFLDG01082">
    <property type="entry name" value="B12-binding_domain_containing"/>
    <property type="match status" value="1"/>
</dbReference>
<reference evidence="11" key="2">
    <citation type="journal article" date="2022" name="Res Sq">
        <title>Comparative Genomics Reveals Insights into the Divergent Evolution of Astigmatic Mites and Household Pest Adaptations.</title>
        <authorList>
            <person name="Xiong Q."/>
            <person name="Wan A.T.-Y."/>
            <person name="Liu X.-Y."/>
            <person name="Fung C.S.-H."/>
            <person name="Xiao X."/>
            <person name="Malainual N."/>
            <person name="Hou J."/>
            <person name="Wang L."/>
            <person name="Wang M."/>
            <person name="Yang K."/>
            <person name="Cui Y."/>
            <person name="Leung E."/>
            <person name="Nong W."/>
            <person name="Shin S.-K."/>
            <person name="Au S."/>
            <person name="Jeong K.Y."/>
            <person name="Chew F.T."/>
            <person name="Hui J."/>
            <person name="Leung T.F."/>
            <person name="Tungtrongchitr A."/>
            <person name="Zhong N."/>
            <person name="Liu Z."/>
            <person name="Tsui S."/>
        </authorList>
    </citation>
    <scope>NUCLEOTIDE SEQUENCE</scope>
    <source>
        <strain evidence="11">Derf</strain>
        <tissue evidence="11">Whole organism</tissue>
    </source>
</reference>
<dbReference type="SFLD" id="SFLDG01061">
    <property type="entry name" value="methylthiotransferase"/>
    <property type="match status" value="1"/>
</dbReference>
<dbReference type="InterPro" id="IPR058240">
    <property type="entry name" value="rSAM_sf"/>
</dbReference>
<keyword evidence="5" id="KW-0479">Metal-binding</keyword>
<dbReference type="InterPro" id="IPR013848">
    <property type="entry name" value="Methylthiotransferase_N"/>
</dbReference>
<dbReference type="PANTHER" id="PTHR43020:SF2">
    <property type="entry name" value="MITOCHONDRIAL TRNA METHYLTHIOTRANSFERASE CDK5RAP1"/>
    <property type="match status" value="1"/>
</dbReference>
<dbReference type="InterPro" id="IPR023404">
    <property type="entry name" value="rSAM_horseshoe"/>
</dbReference>
<dbReference type="AlphaFoldDB" id="A0A922HW54"/>
<dbReference type="CDD" id="cd01335">
    <property type="entry name" value="Radical_SAM"/>
    <property type="match status" value="1"/>
</dbReference>
<dbReference type="PROSITE" id="PS51918">
    <property type="entry name" value="RADICAL_SAM"/>
    <property type="match status" value="1"/>
</dbReference>
<dbReference type="InterPro" id="IPR020612">
    <property type="entry name" value="Methylthiotransferase_CS"/>
</dbReference>
<keyword evidence="7" id="KW-0411">Iron-sulfur</keyword>
<dbReference type="Pfam" id="PF04055">
    <property type="entry name" value="Radical_SAM"/>
    <property type="match status" value="1"/>
</dbReference>
<dbReference type="SFLD" id="SFLDF00273">
    <property type="entry name" value="(dimethylallyl)adenosine_tRNA"/>
    <property type="match status" value="1"/>
</dbReference>
<dbReference type="InterPro" id="IPR038135">
    <property type="entry name" value="Methylthiotransferase_N_sf"/>
</dbReference>
<dbReference type="InterPro" id="IPR006463">
    <property type="entry name" value="MiaB_methiolase"/>
</dbReference>
<dbReference type="Gene3D" id="3.40.50.12160">
    <property type="entry name" value="Methylthiotransferase, N-terminal domain"/>
    <property type="match status" value="1"/>
</dbReference>
<dbReference type="Pfam" id="PF00919">
    <property type="entry name" value="UPF0004"/>
    <property type="match status" value="1"/>
</dbReference>
<evidence type="ECO:0000256" key="6">
    <source>
        <dbReference type="ARBA" id="ARBA00023004"/>
    </source>
</evidence>
<name>A0A922HW54_DERFA</name>
<dbReference type="GO" id="GO:0046872">
    <property type="term" value="F:metal ion binding"/>
    <property type="evidence" value="ECO:0007669"/>
    <property type="project" value="UniProtKB-KW"/>
</dbReference>
<evidence type="ECO:0000259" key="9">
    <source>
        <dbReference type="PROSITE" id="PS51449"/>
    </source>
</evidence>
<dbReference type="Proteomes" id="UP000790347">
    <property type="component" value="Unassembled WGS sequence"/>
</dbReference>
<dbReference type="NCBIfam" id="TIGR00089">
    <property type="entry name" value="MiaB/RimO family radical SAM methylthiotransferase"/>
    <property type="match status" value="1"/>
</dbReference>
<dbReference type="GO" id="GO:0005829">
    <property type="term" value="C:cytosol"/>
    <property type="evidence" value="ECO:0007669"/>
    <property type="project" value="TreeGrafter"/>
</dbReference>
<accession>A0A922HW54</accession>
<dbReference type="PROSITE" id="PS01278">
    <property type="entry name" value="MTTASE_RADICAL"/>
    <property type="match status" value="1"/>
</dbReference>
<dbReference type="PROSITE" id="PS50926">
    <property type="entry name" value="TRAM"/>
    <property type="match status" value="1"/>
</dbReference>
<comment type="caution">
    <text evidence="11">The sequence shown here is derived from an EMBL/GenBank/DDBJ whole genome shotgun (WGS) entry which is preliminary data.</text>
</comment>
<comment type="cofactor">
    <cofactor evidence="1">
        <name>[4Fe-4S] cluster</name>
        <dbReference type="ChEBI" id="CHEBI:49883"/>
    </cofactor>
</comment>